<dbReference type="AlphaFoldDB" id="A0A8H7RC88"/>
<comment type="function">
    <text evidence="4 7">Involved in protein N-glycosylation. Essential for the second step of the dolichol-linked oligosaccharide pathway.</text>
</comment>
<reference evidence="9" key="1">
    <citation type="submission" date="2020-12" db="EMBL/GenBank/DDBJ databases">
        <title>Metabolic potential, ecology and presence of endohyphal bacteria is reflected in genomic diversity of Mucoromycotina.</title>
        <authorList>
            <person name="Muszewska A."/>
            <person name="Okrasinska A."/>
            <person name="Steczkiewicz K."/>
            <person name="Drgas O."/>
            <person name="Orlowska M."/>
            <person name="Perlinska-Lenart U."/>
            <person name="Aleksandrzak-Piekarczyk T."/>
            <person name="Szatraj K."/>
            <person name="Zielenkiewicz U."/>
            <person name="Pilsyk S."/>
            <person name="Malc E."/>
            <person name="Mieczkowski P."/>
            <person name="Kruszewska J.S."/>
            <person name="Biernat P."/>
            <person name="Pawlowska J."/>
        </authorList>
    </citation>
    <scope>NUCLEOTIDE SEQUENCE</scope>
    <source>
        <strain evidence="9">CBS 226.32</strain>
    </source>
</reference>
<dbReference type="GO" id="GO:0004577">
    <property type="term" value="F:N-acetylglucosaminyldiphosphodolichol N-acetylglucosaminyltransferase activity"/>
    <property type="evidence" value="ECO:0007669"/>
    <property type="project" value="UniProtKB-EC"/>
</dbReference>
<dbReference type="OrthoDB" id="5405745at2759"/>
<comment type="caution">
    <text evidence="9">The sequence shown here is derived from an EMBL/GenBank/DDBJ whole genome shotgun (WGS) entry which is preliminary data.</text>
</comment>
<sequence length="625" mass="69284">MSLFVTVGSTGFDELIQETISSPFLNSLSQVGIQKVLYQYGSSEQVFSAKLQAYKGKVLDIDGYKYKSSITEDMKRSDIIISHAGAGTILQALRMRNKKLIIVVNMSLMDNHQYQLAQAMQSNNYAICSDISNCVYAQSTTTQLNNNQIVSSSVAINGYNYYYFSVSATGQLFSKRDLPTIHLSTTICNQPTPPADFHDTVPPLNLYISTSSSNTLPGPDNSATVEDSTYGLIKWKSDNQTSEIWIAVAAPALTGSWTGNFTYEIGVSTSQTMHPLFVNDEKDDNTNIPYMTLDDTDRNNALFLSSPVQNNSQNSTLLVTSAMPVELSYSLCAAKQRTLSHYNVNTTTTHRGSTDNIRQQFMVSNLTQDTYYTAYMLQPVGSITGMTTPINLGTKIDANCRIIYDLPFCDQVAYSVPTDLDSFTAVDLWALASEYDAQAQEKFEPFNTALSQYNCETTQYSLVRNCTDCYRDYKTWLCAVTIPRCTDSSASADLSQGTDDVPVAPALRDISTNASRNPWIDETLKPGEWTELLPCIDLCYHVVQSCPPFMQFYCPSADLALVQYGFWQNGTASVNGTTFHFDINNPTCNRLGVNPTLLTISIGNHLHNPYLLIIACMISAIFFIL</sequence>
<dbReference type="InterPro" id="IPR036790">
    <property type="entry name" value="Frizzled_dom_sf"/>
</dbReference>
<dbReference type="GO" id="GO:0005262">
    <property type="term" value="F:calcium channel activity"/>
    <property type="evidence" value="ECO:0007669"/>
    <property type="project" value="InterPro"/>
</dbReference>
<evidence type="ECO:0000259" key="8">
    <source>
        <dbReference type="Pfam" id="PF04101"/>
    </source>
</evidence>
<dbReference type="GO" id="GO:0005783">
    <property type="term" value="C:endoplasmic reticulum"/>
    <property type="evidence" value="ECO:0007669"/>
    <property type="project" value="UniProtKB-SubCell"/>
</dbReference>
<keyword evidence="7" id="KW-0256">Endoplasmic reticulum</keyword>
<dbReference type="Proteomes" id="UP000650833">
    <property type="component" value="Unassembled WGS sequence"/>
</dbReference>
<dbReference type="GO" id="GO:0098703">
    <property type="term" value="P:calcium ion import across plasma membrane"/>
    <property type="evidence" value="ECO:0007669"/>
    <property type="project" value="InterPro"/>
</dbReference>
<evidence type="ECO:0000313" key="9">
    <source>
        <dbReference type="EMBL" id="KAG2207993.1"/>
    </source>
</evidence>
<evidence type="ECO:0000256" key="2">
    <source>
        <dbReference type="ARBA" id="ARBA00012614"/>
    </source>
</evidence>
<comment type="catalytic activity">
    <reaction evidence="6">
        <text>an N-acetyl-alpha-D-glucosaminyl-diphospho-di-trans,poly-cis-dolichol + UDP-N-acetyl-alpha-D-glucosamine = an N,N'-diacetylchitobiosyl-diphospho-di-trans,poly-cis-dolichol + UDP + H(+)</text>
        <dbReference type="Rhea" id="RHEA:23380"/>
        <dbReference type="Rhea" id="RHEA-COMP:19507"/>
        <dbReference type="Rhea" id="RHEA-COMP:19510"/>
        <dbReference type="ChEBI" id="CHEBI:15378"/>
        <dbReference type="ChEBI" id="CHEBI:57269"/>
        <dbReference type="ChEBI" id="CHEBI:57705"/>
        <dbReference type="ChEBI" id="CHEBI:58223"/>
        <dbReference type="ChEBI" id="CHEBI:58427"/>
        <dbReference type="EC" id="2.4.1.141"/>
    </reaction>
</comment>
<organism evidence="9 10">
    <name type="scientific">Mucor plumbeus</name>
    <dbReference type="NCBI Taxonomy" id="97098"/>
    <lineage>
        <taxon>Eukaryota</taxon>
        <taxon>Fungi</taxon>
        <taxon>Fungi incertae sedis</taxon>
        <taxon>Mucoromycota</taxon>
        <taxon>Mucoromycotina</taxon>
        <taxon>Mucoromycetes</taxon>
        <taxon>Mucorales</taxon>
        <taxon>Mucorineae</taxon>
        <taxon>Mucoraceae</taxon>
        <taxon>Mucor</taxon>
    </lineage>
</organism>
<evidence type="ECO:0000256" key="4">
    <source>
        <dbReference type="ARBA" id="ARBA00024804"/>
    </source>
</evidence>
<dbReference type="EMBL" id="JAEPRC010000119">
    <property type="protein sequence ID" value="KAG2207993.1"/>
    <property type="molecule type" value="Genomic_DNA"/>
</dbReference>
<dbReference type="PANTHER" id="PTHR39142:SF1">
    <property type="entry name" value="AEL197CP"/>
    <property type="match status" value="1"/>
</dbReference>
<dbReference type="SUPFAM" id="SSF53756">
    <property type="entry name" value="UDP-Glycosyltransferase/glycogen phosphorylase"/>
    <property type="match status" value="1"/>
</dbReference>
<dbReference type="Gene3D" id="1.10.2000.10">
    <property type="entry name" value="Frizzled cysteine-rich domain"/>
    <property type="match status" value="1"/>
</dbReference>
<keyword evidence="7" id="KW-0808">Transferase</keyword>
<keyword evidence="10" id="KW-1185">Reference proteome</keyword>
<gene>
    <name evidence="7" type="primary">ALG13</name>
    <name evidence="9" type="ORF">INT46_010359</name>
</gene>
<accession>A0A8H7RC88</accession>
<dbReference type="Gene3D" id="3.40.50.2000">
    <property type="entry name" value="Glycogen Phosphorylase B"/>
    <property type="match status" value="1"/>
</dbReference>
<evidence type="ECO:0000256" key="5">
    <source>
        <dbReference type="ARBA" id="ARBA00032061"/>
    </source>
</evidence>
<dbReference type="Pfam" id="PF04101">
    <property type="entry name" value="Glyco_tran_28_C"/>
    <property type="match status" value="1"/>
</dbReference>
<comment type="similarity">
    <text evidence="7">Belongs to the glycosyltransferase 28 family.</text>
</comment>
<evidence type="ECO:0000313" key="10">
    <source>
        <dbReference type="Proteomes" id="UP000650833"/>
    </source>
</evidence>
<dbReference type="EC" id="2.4.1.141" evidence="2 7"/>
<dbReference type="PANTHER" id="PTHR39142">
    <property type="entry name" value="MID1P"/>
    <property type="match status" value="1"/>
</dbReference>
<feature type="domain" description="Glycosyl transferase family 28 C-terminal" evidence="8">
    <location>
        <begin position="3"/>
        <end position="129"/>
    </location>
</feature>
<evidence type="ECO:0000256" key="1">
    <source>
        <dbReference type="ARBA" id="ARBA00011198"/>
    </source>
</evidence>
<evidence type="ECO:0000256" key="7">
    <source>
        <dbReference type="RuleBase" id="RU362128"/>
    </source>
</evidence>
<name>A0A8H7RC88_9FUNG</name>
<comment type="subcellular location">
    <subcellularLocation>
        <location evidence="7">Endoplasmic reticulum</location>
    </subcellularLocation>
</comment>
<proteinExistence type="inferred from homology"/>
<dbReference type="InterPro" id="IPR007235">
    <property type="entry name" value="Glyco_trans_28_C"/>
</dbReference>
<keyword evidence="7" id="KW-0328">Glycosyltransferase</keyword>
<evidence type="ECO:0000256" key="6">
    <source>
        <dbReference type="ARBA" id="ARBA00048184"/>
    </source>
</evidence>
<protein>
    <recommendedName>
        <fullName evidence="3 7">UDP-N-acetylglucosamine transferase subunit ALG13</fullName>
        <ecNumber evidence="2 7">2.4.1.141</ecNumber>
    </recommendedName>
    <alternativeName>
        <fullName evidence="5 7">Asparagine-linked glycosylation protein 13</fullName>
    </alternativeName>
</protein>
<dbReference type="Pfam" id="PF12929">
    <property type="entry name" value="Mid1"/>
    <property type="match status" value="1"/>
</dbReference>
<comment type="subunit">
    <text evidence="1 7">Heterodimer with ALG14 to form a functional enzyme.</text>
</comment>
<evidence type="ECO:0000256" key="3">
    <source>
        <dbReference type="ARBA" id="ARBA00017468"/>
    </source>
</evidence>
<dbReference type="InterPro" id="IPR024338">
    <property type="entry name" value="MID1/Yam8"/>
</dbReference>